<dbReference type="GO" id="GO:0016020">
    <property type="term" value="C:membrane"/>
    <property type="evidence" value="ECO:0007669"/>
    <property type="project" value="InterPro"/>
</dbReference>
<dbReference type="Gramene" id="Jr02_03690_p1">
    <property type="protein sequence ID" value="cds.Jr02_03690_p1"/>
    <property type="gene ID" value="Jr02_03690"/>
</dbReference>
<evidence type="ECO:0000256" key="6">
    <source>
        <dbReference type="ARBA" id="ARBA00022737"/>
    </source>
</evidence>
<dbReference type="Proteomes" id="UP000619265">
    <property type="component" value="Unassembled WGS sequence"/>
</dbReference>
<dbReference type="FunFam" id="1.20.1280.290:FF:000001">
    <property type="entry name" value="Bidirectional sugar transporter SWEET"/>
    <property type="match status" value="1"/>
</dbReference>
<comment type="similarity">
    <text evidence="2 9">Belongs to the SWEET sugar transporter family.</text>
</comment>
<keyword evidence="5 9" id="KW-0812">Transmembrane</keyword>
<sequence length="259" mass="29729">NLFFYFLNKFVFLFKVSLIFFLDNIAASMVDTETTRTIVGVLGNILALGLFASPIPTFIKIYKAKSVEDFKPDPYLATVLNCAMWCIYGLPFVHPDSYLVISINSAGLIIELIYLVIFFIYSPFSKRRKIIIALVIETIFFVCVVVITLQVFHTTKDRSMIIGTLCIIFNIVMYASPLTVMRMVIRTKSVKYMPFALSLVNFCDTIVWMIYSLLKFDVYILIPNVLGAFSGLVQLILYAIYYRPTQWDTTARETQLFYA</sequence>
<feature type="transmembrane region" description="Helical" evidence="9">
    <location>
        <begin position="192"/>
        <end position="214"/>
    </location>
</feature>
<evidence type="ECO:0000313" key="11">
    <source>
        <dbReference type="Proteomes" id="UP000619265"/>
    </source>
</evidence>
<feature type="transmembrane region" description="Helical" evidence="9">
    <location>
        <begin position="220"/>
        <end position="242"/>
    </location>
</feature>
<keyword evidence="4 9" id="KW-0762">Sugar transport</keyword>
<keyword evidence="6" id="KW-0677">Repeat</keyword>
<dbReference type="PANTHER" id="PTHR10791">
    <property type="entry name" value="RAG1-ACTIVATING PROTEIN 1"/>
    <property type="match status" value="1"/>
</dbReference>
<feature type="transmembrane region" description="Helical" evidence="9">
    <location>
        <begin position="42"/>
        <end position="62"/>
    </location>
</feature>
<name>A0A833Y6H4_JUGRE</name>
<gene>
    <name evidence="10" type="ORF">F2P56_003527</name>
</gene>
<evidence type="ECO:0000256" key="1">
    <source>
        <dbReference type="ARBA" id="ARBA00004127"/>
    </source>
</evidence>
<keyword evidence="7 9" id="KW-1133">Transmembrane helix</keyword>
<accession>A0A833Y6H4</accession>
<feature type="transmembrane region" description="Helical" evidence="9">
    <location>
        <begin position="159"/>
        <end position="180"/>
    </location>
</feature>
<evidence type="ECO:0000256" key="9">
    <source>
        <dbReference type="RuleBase" id="RU910715"/>
    </source>
</evidence>
<evidence type="ECO:0000256" key="7">
    <source>
        <dbReference type="ARBA" id="ARBA00022989"/>
    </source>
</evidence>
<dbReference type="FunFam" id="1.20.1280.290:FF:000002">
    <property type="entry name" value="Bidirectional sugar transporter SWEET"/>
    <property type="match status" value="1"/>
</dbReference>
<feature type="transmembrane region" description="Helical" evidence="9">
    <location>
        <begin position="99"/>
        <end position="121"/>
    </location>
</feature>
<feature type="transmembrane region" description="Helical" evidence="9">
    <location>
        <begin position="74"/>
        <end position="93"/>
    </location>
</feature>
<proteinExistence type="inferred from homology"/>
<dbReference type="Gene3D" id="1.20.1280.290">
    <property type="match status" value="2"/>
</dbReference>
<evidence type="ECO:0000256" key="5">
    <source>
        <dbReference type="ARBA" id="ARBA00022692"/>
    </source>
</evidence>
<dbReference type="InterPro" id="IPR004316">
    <property type="entry name" value="SWEET_rpt"/>
</dbReference>
<dbReference type="PANTHER" id="PTHR10791:SF159">
    <property type="entry name" value="BIDIRECTIONAL SUGAR TRANSPORTER SWEET5"/>
    <property type="match status" value="1"/>
</dbReference>
<comment type="subcellular location">
    <subcellularLocation>
        <location evidence="1">Endomembrane system</location>
        <topology evidence="1">Multi-pass membrane protein</topology>
    </subcellularLocation>
</comment>
<protein>
    <recommendedName>
        <fullName evidence="9">Bidirectional sugar transporter SWEET</fullName>
    </recommendedName>
</protein>
<feature type="transmembrane region" description="Helical" evidence="9">
    <location>
        <begin position="12"/>
        <end position="30"/>
    </location>
</feature>
<dbReference type="GO" id="GO:0051119">
    <property type="term" value="F:sugar transmembrane transporter activity"/>
    <property type="evidence" value="ECO:0007669"/>
    <property type="project" value="InterPro"/>
</dbReference>
<keyword evidence="8 9" id="KW-0472">Membrane</keyword>
<keyword evidence="3 9" id="KW-0813">Transport</keyword>
<evidence type="ECO:0000256" key="8">
    <source>
        <dbReference type="ARBA" id="ARBA00023136"/>
    </source>
</evidence>
<comment type="caution">
    <text evidence="9">Lacks conserved residue(s) required for the propagation of feature annotation.</text>
</comment>
<dbReference type="AlphaFoldDB" id="A0A833Y6H4"/>
<feature type="transmembrane region" description="Helical" evidence="9">
    <location>
        <begin position="130"/>
        <end position="153"/>
    </location>
</feature>
<dbReference type="GO" id="GO:0012505">
    <property type="term" value="C:endomembrane system"/>
    <property type="evidence" value="ECO:0007669"/>
    <property type="project" value="UniProtKB-SubCell"/>
</dbReference>
<evidence type="ECO:0000313" key="10">
    <source>
        <dbReference type="EMBL" id="KAF5476832.1"/>
    </source>
</evidence>
<organism evidence="10 11">
    <name type="scientific">Juglans regia</name>
    <name type="common">English walnut</name>
    <dbReference type="NCBI Taxonomy" id="51240"/>
    <lineage>
        <taxon>Eukaryota</taxon>
        <taxon>Viridiplantae</taxon>
        <taxon>Streptophyta</taxon>
        <taxon>Embryophyta</taxon>
        <taxon>Tracheophyta</taxon>
        <taxon>Spermatophyta</taxon>
        <taxon>Magnoliopsida</taxon>
        <taxon>eudicotyledons</taxon>
        <taxon>Gunneridae</taxon>
        <taxon>Pentapetalae</taxon>
        <taxon>rosids</taxon>
        <taxon>fabids</taxon>
        <taxon>Fagales</taxon>
        <taxon>Juglandaceae</taxon>
        <taxon>Juglans</taxon>
    </lineage>
</organism>
<comment type="caution">
    <text evidence="10">The sequence shown here is derived from an EMBL/GenBank/DDBJ whole genome shotgun (WGS) entry which is preliminary data.</text>
</comment>
<dbReference type="InterPro" id="IPR047664">
    <property type="entry name" value="SWEET"/>
</dbReference>
<dbReference type="GO" id="GO:0051260">
    <property type="term" value="P:protein homooligomerization"/>
    <property type="evidence" value="ECO:0007669"/>
    <property type="project" value="EnsemblPlants"/>
</dbReference>
<reference evidence="10" key="1">
    <citation type="submission" date="2015-10" db="EMBL/GenBank/DDBJ databases">
        <authorList>
            <person name="Martinez-Garcia P.J."/>
            <person name="Crepeau M.W."/>
            <person name="Puiu D."/>
            <person name="Gonzalez-Ibeas D."/>
            <person name="Whalen J."/>
            <person name="Stevens K."/>
            <person name="Paul R."/>
            <person name="Butterfield T."/>
            <person name="Britton M."/>
            <person name="Reagan R."/>
            <person name="Chakraborty S."/>
            <person name="Walawage S.L."/>
            <person name="Vasquez-Gross H.A."/>
            <person name="Cardeno C."/>
            <person name="Famula R."/>
            <person name="Pratt K."/>
            <person name="Kuruganti S."/>
            <person name="Aradhya M.K."/>
            <person name="Leslie C.A."/>
            <person name="Dandekar A.M."/>
            <person name="Salzberg S.L."/>
            <person name="Wegrzyn J.L."/>
            <person name="Langley C.H."/>
            <person name="Neale D.B."/>
        </authorList>
    </citation>
    <scope>NUCLEOTIDE SEQUENCE</scope>
    <source>
        <tissue evidence="10">Leaves</tissue>
    </source>
</reference>
<reference evidence="10" key="2">
    <citation type="submission" date="2020-03" db="EMBL/GenBank/DDBJ databases">
        <title>Walnut 2.0.</title>
        <authorList>
            <person name="Marrano A."/>
            <person name="Britton M."/>
            <person name="Zimin A.V."/>
            <person name="Zaini P.A."/>
            <person name="Workman R."/>
            <person name="Puiu D."/>
            <person name="Bianco L."/>
            <person name="Allen B.J."/>
            <person name="Troggio M."/>
            <person name="Leslie C.A."/>
            <person name="Timp W."/>
            <person name="Dendekar A."/>
            <person name="Salzberg S.L."/>
            <person name="Neale D.B."/>
        </authorList>
    </citation>
    <scope>NUCLEOTIDE SEQUENCE</scope>
    <source>
        <tissue evidence="10">Leaves</tissue>
    </source>
</reference>
<evidence type="ECO:0000256" key="4">
    <source>
        <dbReference type="ARBA" id="ARBA00022597"/>
    </source>
</evidence>
<evidence type="ECO:0000256" key="2">
    <source>
        <dbReference type="ARBA" id="ARBA00007809"/>
    </source>
</evidence>
<dbReference type="EMBL" id="LIHL02000002">
    <property type="protein sequence ID" value="KAF5476832.1"/>
    <property type="molecule type" value="Genomic_DNA"/>
</dbReference>
<comment type="function">
    <text evidence="9">Mediates both low-affinity uptake and efflux of sugar across the membrane.</text>
</comment>
<dbReference type="Pfam" id="PF03083">
    <property type="entry name" value="MtN3_slv"/>
    <property type="match status" value="2"/>
</dbReference>
<feature type="non-terminal residue" evidence="10">
    <location>
        <position position="259"/>
    </location>
</feature>
<evidence type="ECO:0000256" key="3">
    <source>
        <dbReference type="ARBA" id="ARBA00022448"/>
    </source>
</evidence>